<organism evidence="2">
    <name type="scientific">marine metagenome</name>
    <dbReference type="NCBI Taxonomy" id="408172"/>
    <lineage>
        <taxon>unclassified sequences</taxon>
        <taxon>metagenomes</taxon>
        <taxon>ecological metagenomes</taxon>
    </lineage>
</organism>
<dbReference type="CDD" id="cd02966">
    <property type="entry name" value="TlpA_like_family"/>
    <property type="match status" value="1"/>
</dbReference>
<evidence type="ECO:0000259" key="1">
    <source>
        <dbReference type="PROSITE" id="PS51352"/>
    </source>
</evidence>
<dbReference type="Gene3D" id="3.40.30.10">
    <property type="entry name" value="Glutaredoxin"/>
    <property type="match status" value="1"/>
</dbReference>
<dbReference type="PROSITE" id="PS51352">
    <property type="entry name" value="THIOREDOXIN_2"/>
    <property type="match status" value="1"/>
</dbReference>
<accession>A0A381VE30</accession>
<dbReference type="PANTHER" id="PTHR42852:SF13">
    <property type="entry name" value="PROTEIN DIPZ"/>
    <property type="match status" value="1"/>
</dbReference>
<dbReference type="EMBL" id="UINC01008580">
    <property type="protein sequence ID" value="SVA38590.1"/>
    <property type="molecule type" value="Genomic_DNA"/>
</dbReference>
<feature type="domain" description="Thioredoxin" evidence="1">
    <location>
        <begin position="59"/>
        <end position="225"/>
    </location>
</feature>
<dbReference type="AlphaFoldDB" id="A0A381VE30"/>
<name>A0A381VE30_9ZZZZ</name>
<dbReference type="Pfam" id="PF00578">
    <property type="entry name" value="AhpC-TSA"/>
    <property type="match status" value="1"/>
</dbReference>
<dbReference type="InterPro" id="IPR013766">
    <property type="entry name" value="Thioredoxin_domain"/>
</dbReference>
<dbReference type="InterPro" id="IPR036249">
    <property type="entry name" value="Thioredoxin-like_sf"/>
</dbReference>
<dbReference type="InterPro" id="IPR050553">
    <property type="entry name" value="Thioredoxin_ResA/DsbE_sf"/>
</dbReference>
<dbReference type="GO" id="GO:0016209">
    <property type="term" value="F:antioxidant activity"/>
    <property type="evidence" value="ECO:0007669"/>
    <property type="project" value="InterPro"/>
</dbReference>
<sequence>MEKLMTYKSSMMIPVHYILFFVFAISMPLIAQEQEEVKKEDESEVAVVPDADGIEDPGLAAGSIAPSWALMYAPAKFEFLKNWTVERGARLRKSTTQPYRHVVVVSFFATWCKPCMKELPLLQNLYEKFDGKRVKWFLVDITEATRTSPGFEDSPKAGPFLAKKGITMPILNDNRGVAKERYGAKTLPRLYVIDKFQTIRLAKKGFHEGEDFEGEVGSMVDKLLAEADE</sequence>
<dbReference type="PANTHER" id="PTHR42852">
    <property type="entry name" value="THIOL:DISULFIDE INTERCHANGE PROTEIN DSBE"/>
    <property type="match status" value="1"/>
</dbReference>
<evidence type="ECO:0000313" key="2">
    <source>
        <dbReference type="EMBL" id="SVA38590.1"/>
    </source>
</evidence>
<proteinExistence type="predicted"/>
<dbReference type="SUPFAM" id="SSF52833">
    <property type="entry name" value="Thioredoxin-like"/>
    <property type="match status" value="1"/>
</dbReference>
<gene>
    <name evidence="2" type="ORF">METZ01_LOCUS91444</name>
</gene>
<dbReference type="GO" id="GO:0016491">
    <property type="term" value="F:oxidoreductase activity"/>
    <property type="evidence" value="ECO:0007669"/>
    <property type="project" value="InterPro"/>
</dbReference>
<dbReference type="InterPro" id="IPR000866">
    <property type="entry name" value="AhpC/TSA"/>
</dbReference>
<protein>
    <recommendedName>
        <fullName evidence="1">Thioredoxin domain-containing protein</fullName>
    </recommendedName>
</protein>
<reference evidence="2" key="1">
    <citation type="submission" date="2018-05" db="EMBL/GenBank/DDBJ databases">
        <authorList>
            <person name="Lanie J.A."/>
            <person name="Ng W.-L."/>
            <person name="Kazmierczak K.M."/>
            <person name="Andrzejewski T.M."/>
            <person name="Davidsen T.M."/>
            <person name="Wayne K.J."/>
            <person name="Tettelin H."/>
            <person name="Glass J.I."/>
            <person name="Rusch D."/>
            <person name="Podicherti R."/>
            <person name="Tsui H.-C.T."/>
            <person name="Winkler M.E."/>
        </authorList>
    </citation>
    <scope>NUCLEOTIDE SEQUENCE</scope>
</reference>